<comment type="similarity">
    <text evidence="1 12">Belongs to the DNA repair enzymes AP/ExoA family.</text>
</comment>
<dbReference type="PANTHER" id="PTHR22748:SF4">
    <property type="entry name" value="DNA-(APURINIC OR APYRIMIDINIC SITE) ENDONUCLEASE 2"/>
    <property type="match status" value="1"/>
</dbReference>
<keyword evidence="12" id="KW-0227">DNA damage</keyword>
<feature type="binding site" evidence="9">
    <location>
        <position position="7"/>
    </location>
    <ligand>
        <name>Mg(2+)</name>
        <dbReference type="ChEBI" id="CHEBI:18420"/>
        <label>1</label>
    </ligand>
</feature>
<feature type="compositionally biased region" description="Low complexity" evidence="13">
    <location>
        <begin position="489"/>
        <end position="499"/>
    </location>
</feature>
<evidence type="ECO:0000313" key="16">
    <source>
        <dbReference type="Proteomes" id="UP000198372"/>
    </source>
</evidence>
<evidence type="ECO:0000256" key="8">
    <source>
        <dbReference type="PIRSR" id="PIRSR604808-1"/>
    </source>
</evidence>
<dbReference type="GO" id="GO:0008081">
    <property type="term" value="F:phosphoric diester hydrolase activity"/>
    <property type="evidence" value="ECO:0007669"/>
    <property type="project" value="TreeGrafter"/>
</dbReference>
<dbReference type="InterPro" id="IPR020847">
    <property type="entry name" value="AP_endonuclease_F1_BS"/>
</dbReference>
<evidence type="ECO:0000256" key="7">
    <source>
        <dbReference type="ARBA" id="ARBA00023242"/>
    </source>
</evidence>
<dbReference type="GO" id="GO:0003677">
    <property type="term" value="F:DNA binding"/>
    <property type="evidence" value="ECO:0007669"/>
    <property type="project" value="InterPro"/>
</dbReference>
<accession>A0A238F5Q0</accession>
<dbReference type="STRING" id="269621.A0A238F5Q0"/>
<evidence type="ECO:0000313" key="15">
    <source>
        <dbReference type="EMBL" id="SCV68387.1"/>
    </source>
</evidence>
<evidence type="ECO:0000259" key="14">
    <source>
        <dbReference type="PROSITE" id="PS51999"/>
    </source>
</evidence>
<keyword evidence="4" id="KW-0378">Hydrolase</keyword>
<dbReference type="PANTHER" id="PTHR22748">
    <property type="entry name" value="AP ENDONUCLEASE"/>
    <property type="match status" value="1"/>
</dbReference>
<keyword evidence="2 9" id="KW-0479">Metal-binding</keyword>
<dbReference type="InterPro" id="IPR004808">
    <property type="entry name" value="AP_endonuc_1"/>
</dbReference>
<dbReference type="CDD" id="cd09088">
    <property type="entry name" value="Ape2-like_AP-endo"/>
    <property type="match status" value="1"/>
</dbReference>
<keyword evidence="9" id="KW-0464">Manganese</keyword>
<dbReference type="InterPro" id="IPR005135">
    <property type="entry name" value="Endo/exonuclease/phosphatase"/>
</dbReference>
<feature type="compositionally biased region" description="Basic and acidic residues" evidence="13">
    <location>
        <begin position="316"/>
        <end position="330"/>
    </location>
</feature>
<comment type="cofactor">
    <cofactor evidence="9 12">
        <name>Mg(2+)</name>
        <dbReference type="ChEBI" id="CHEBI:18420"/>
    </cofactor>
    <cofactor evidence="9 12">
        <name>Mn(2+)</name>
        <dbReference type="ChEBI" id="CHEBI:29035"/>
    </cofactor>
    <text evidence="9 12">Probably binds two magnesium or manganese ions per subunit.</text>
</comment>
<feature type="site" description="Transition state stabilizer" evidence="10">
    <location>
        <position position="190"/>
    </location>
</feature>
<keyword evidence="12" id="KW-0234">DNA repair</keyword>
<evidence type="ECO:0000256" key="6">
    <source>
        <dbReference type="ARBA" id="ARBA00022842"/>
    </source>
</evidence>
<dbReference type="Gene3D" id="3.60.10.10">
    <property type="entry name" value="Endonuclease/exonuclease/phosphatase"/>
    <property type="match status" value="1"/>
</dbReference>
<feature type="compositionally biased region" description="Basic residues" evidence="13">
    <location>
        <begin position="437"/>
        <end position="452"/>
    </location>
</feature>
<dbReference type="GO" id="GO:0003906">
    <property type="term" value="F:DNA-(apurinic or apyrimidinic site) endonuclease activity"/>
    <property type="evidence" value="ECO:0007669"/>
    <property type="project" value="TreeGrafter"/>
</dbReference>
<feature type="active site" evidence="8">
    <location>
        <position position="149"/>
    </location>
</feature>
<feature type="binding site" evidence="9">
    <location>
        <position position="188"/>
    </location>
    <ligand>
        <name>Mg(2+)</name>
        <dbReference type="ChEBI" id="CHEBI:18420"/>
        <label>1</label>
    </ligand>
</feature>
<feature type="region of interest" description="Disordered" evidence="13">
    <location>
        <begin position="316"/>
        <end position="342"/>
    </location>
</feature>
<name>A0A238F5Q0_9BASI</name>
<sequence length="643" mass="70441">MRILSWNVNGIKTLPFYHPWNTLKCYEKIIDALQADIVCIQETKITRKSMGKDLAVMNDFDAFFSFLRPPAGRHGTAIFTRRSALVPVKAEEGLSSVLIPSSTTNEDRIGGYPSFSDRDDWTHDDVVKLESEGRTTVIDCGMFVLINLYSPNLTNEERLKFKNDFNVLIDTRVRNLIQLGREVIVVGDLNIVLHMNDTSEPQSISKDGDVSQFNAPQYRRWLQDLVGPSGPMIDIVRHLHPDRKGMYTCWDTKTEARKSNHGARIDYILITPGLRPWVKDADIQADVPGSDHCPICVDFHDEIAIGGRGTVKLWDEMNPKRKGSDRDPAKQPEAPPFATRFYSEYSSNQKSINSYFTKERVPSATASPSPVPPTHSASSSLMNVQSASPASQSSSAPSVKAMGKRPAVPEPGASPPPTSSGQQKLSGFFKPPPLPKPTKKAKTTTKVPKAKTKVSTSYTPLVASANTSTPPGASEAIELLSSSDEDEPPTSSSTTTTSTRACSPTAENASEAFDPNDLEAAYEAANATATQWNSIFATKAAPLCDVHQEPARLWTVNKSGINKGRRFYLCARPVGPGYDNGKRPKSSVNPEWRCDFYQCAYGNFVVDDGGSKLIFSLSAFTGETQVKRPAGISLDRAGKKAKS</sequence>
<feature type="compositionally biased region" description="Low complexity" evidence="13">
    <location>
        <begin position="362"/>
        <end position="398"/>
    </location>
</feature>
<feature type="site" description="Interaction with DNA substrate" evidence="10">
    <location>
        <position position="292"/>
    </location>
</feature>
<dbReference type="GO" id="GO:0006284">
    <property type="term" value="P:base-excision repair"/>
    <property type="evidence" value="ECO:0007669"/>
    <property type="project" value="TreeGrafter"/>
</dbReference>
<keyword evidence="16" id="KW-1185">Reference proteome</keyword>
<feature type="active site" description="Proton acceptor" evidence="8">
    <location>
        <position position="292"/>
    </location>
</feature>
<protein>
    <recommendedName>
        <fullName evidence="12">DNA-(apurinic or apyrimidinic site) endonuclease</fullName>
        <ecNumber evidence="12">3.1.-.-</ecNumber>
    </recommendedName>
</protein>
<dbReference type="EC" id="3.1.-.-" evidence="12"/>
<dbReference type="PROSITE" id="PS51435">
    <property type="entry name" value="AP_NUCLEASE_F1_4"/>
    <property type="match status" value="1"/>
</dbReference>
<evidence type="ECO:0000256" key="5">
    <source>
        <dbReference type="ARBA" id="ARBA00022833"/>
    </source>
</evidence>
<dbReference type="InterPro" id="IPR010666">
    <property type="entry name" value="Znf_GRF"/>
</dbReference>
<feature type="compositionally biased region" description="Pro residues" evidence="13">
    <location>
        <begin position="408"/>
        <end position="418"/>
    </location>
</feature>
<feature type="site" description="Important for catalytic activity" evidence="10">
    <location>
        <position position="266"/>
    </location>
</feature>
<keyword evidence="7" id="KW-0539">Nucleus</keyword>
<dbReference type="GO" id="GO:0008270">
    <property type="term" value="F:zinc ion binding"/>
    <property type="evidence" value="ECO:0007669"/>
    <property type="project" value="UniProtKB-KW"/>
</dbReference>
<feature type="binding site" evidence="9">
    <location>
        <position position="292"/>
    </location>
    <ligand>
        <name>Mg(2+)</name>
        <dbReference type="ChEBI" id="CHEBI:18420"/>
        <label>1</label>
    </ligand>
</feature>
<evidence type="ECO:0000256" key="13">
    <source>
        <dbReference type="SAM" id="MobiDB-lite"/>
    </source>
</evidence>
<keyword evidence="3 11" id="KW-0863">Zinc-finger</keyword>
<dbReference type="Pfam" id="PF06839">
    <property type="entry name" value="Zn_ribbon_GRF"/>
    <property type="match status" value="1"/>
</dbReference>
<dbReference type="OrthoDB" id="391817at2759"/>
<dbReference type="NCBIfam" id="TIGR00633">
    <property type="entry name" value="xth"/>
    <property type="match status" value="1"/>
</dbReference>
<dbReference type="Proteomes" id="UP000198372">
    <property type="component" value="Unassembled WGS sequence"/>
</dbReference>
<keyword evidence="5" id="KW-0862">Zinc</keyword>
<feature type="binding site" evidence="9">
    <location>
        <position position="291"/>
    </location>
    <ligand>
        <name>Mg(2+)</name>
        <dbReference type="ChEBI" id="CHEBI:18420"/>
        <label>1</label>
    </ligand>
</feature>
<evidence type="ECO:0000256" key="1">
    <source>
        <dbReference type="ARBA" id="ARBA00007092"/>
    </source>
</evidence>
<evidence type="ECO:0000256" key="12">
    <source>
        <dbReference type="RuleBase" id="RU362131"/>
    </source>
</evidence>
<feature type="active site" description="Proton donor/acceptor" evidence="8">
    <location>
        <position position="188"/>
    </location>
</feature>
<dbReference type="InterPro" id="IPR036691">
    <property type="entry name" value="Endo/exonu/phosph_ase_sf"/>
</dbReference>
<evidence type="ECO:0000256" key="11">
    <source>
        <dbReference type="PROSITE-ProRule" id="PRU01343"/>
    </source>
</evidence>
<dbReference type="SUPFAM" id="SSF56219">
    <property type="entry name" value="DNase I-like"/>
    <property type="match status" value="1"/>
</dbReference>
<evidence type="ECO:0000256" key="9">
    <source>
        <dbReference type="PIRSR" id="PIRSR604808-2"/>
    </source>
</evidence>
<reference evidence="16" key="1">
    <citation type="submission" date="2016-09" db="EMBL/GenBank/DDBJ databases">
        <authorList>
            <person name="Jeantristanb JTB J.-T."/>
            <person name="Ricardo R."/>
        </authorList>
    </citation>
    <scope>NUCLEOTIDE SEQUENCE [LARGE SCALE GENOMIC DNA]</scope>
</reference>
<dbReference type="AlphaFoldDB" id="A0A238F5Q0"/>
<feature type="region of interest" description="Disordered" evidence="13">
    <location>
        <begin position="359"/>
        <end position="456"/>
    </location>
</feature>
<feature type="binding site" evidence="9">
    <location>
        <position position="42"/>
    </location>
    <ligand>
        <name>Mg(2+)</name>
        <dbReference type="ChEBI" id="CHEBI:18420"/>
        <label>1</label>
    </ligand>
</feature>
<dbReference type="GO" id="GO:0008311">
    <property type="term" value="F:double-stranded DNA 3'-5' DNA exonuclease activity"/>
    <property type="evidence" value="ECO:0007669"/>
    <property type="project" value="TreeGrafter"/>
</dbReference>
<evidence type="ECO:0000256" key="2">
    <source>
        <dbReference type="ARBA" id="ARBA00022723"/>
    </source>
</evidence>
<dbReference type="PROSITE" id="PS51999">
    <property type="entry name" value="ZF_GRF"/>
    <property type="match status" value="1"/>
</dbReference>
<feature type="binding site" evidence="9">
    <location>
        <position position="190"/>
    </location>
    <ligand>
        <name>Mg(2+)</name>
        <dbReference type="ChEBI" id="CHEBI:18420"/>
        <label>1</label>
    </ligand>
</feature>
<evidence type="ECO:0000256" key="10">
    <source>
        <dbReference type="PIRSR" id="PIRSR604808-3"/>
    </source>
</evidence>
<gene>
    <name evidence="15" type="ORF">BQ2448_508</name>
</gene>
<dbReference type="EMBL" id="FMSP01000003">
    <property type="protein sequence ID" value="SCV68387.1"/>
    <property type="molecule type" value="Genomic_DNA"/>
</dbReference>
<dbReference type="Pfam" id="PF03372">
    <property type="entry name" value="Exo_endo_phos"/>
    <property type="match status" value="1"/>
</dbReference>
<evidence type="ECO:0000256" key="3">
    <source>
        <dbReference type="ARBA" id="ARBA00022771"/>
    </source>
</evidence>
<evidence type="ECO:0000256" key="4">
    <source>
        <dbReference type="ARBA" id="ARBA00022801"/>
    </source>
</evidence>
<dbReference type="PROSITE" id="PS00726">
    <property type="entry name" value="AP_NUCLEASE_F1_1"/>
    <property type="match status" value="1"/>
</dbReference>
<feature type="region of interest" description="Disordered" evidence="13">
    <location>
        <begin position="480"/>
        <end position="510"/>
    </location>
</feature>
<dbReference type="GO" id="GO:0005634">
    <property type="term" value="C:nucleus"/>
    <property type="evidence" value="ECO:0007669"/>
    <property type="project" value="TreeGrafter"/>
</dbReference>
<proteinExistence type="inferred from homology"/>
<keyword evidence="6 9" id="KW-0460">Magnesium</keyword>
<organism evidence="15 16">
    <name type="scientific">Microbotryum intermedium</name>
    <dbReference type="NCBI Taxonomy" id="269621"/>
    <lineage>
        <taxon>Eukaryota</taxon>
        <taxon>Fungi</taxon>
        <taxon>Dikarya</taxon>
        <taxon>Basidiomycota</taxon>
        <taxon>Pucciniomycotina</taxon>
        <taxon>Microbotryomycetes</taxon>
        <taxon>Microbotryales</taxon>
        <taxon>Microbotryaceae</taxon>
        <taxon>Microbotryum</taxon>
    </lineage>
</organism>
<feature type="domain" description="GRF-type" evidence="14">
    <location>
        <begin position="544"/>
        <end position="596"/>
    </location>
</feature>